<keyword evidence="2" id="KW-1185">Reference proteome</keyword>
<protein>
    <recommendedName>
        <fullName evidence="3">DUF295 domain-containing protein</fullName>
    </recommendedName>
</protein>
<proteinExistence type="predicted"/>
<dbReference type="eggNOG" id="ENOG502R281">
    <property type="taxonomic scope" value="Eukaryota"/>
</dbReference>
<gene>
    <name evidence="1" type="ORF">ARALYDRAFT_899647</name>
</gene>
<dbReference type="HOGENOM" id="CLU_1613063_0_0_1"/>
<reference evidence="2" key="1">
    <citation type="journal article" date="2011" name="Nat. Genet.">
        <title>The Arabidopsis lyrata genome sequence and the basis of rapid genome size change.</title>
        <authorList>
            <person name="Hu T.T."/>
            <person name="Pattyn P."/>
            <person name="Bakker E.G."/>
            <person name="Cao J."/>
            <person name="Cheng J.-F."/>
            <person name="Clark R.M."/>
            <person name="Fahlgren N."/>
            <person name="Fawcett J.A."/>
            <person name="Grimwood J."/>
            <person name="Gundlach H."/>
            <person name="Haberer G."/>
            <person name="Hollister J.D."/>
            <person name="Ossowski S."/>
            <person name="Ottilar R.P."/>
            <person name="Salamov A.A."/>
            <person name="Schneeberger K."/>
            <person name="Spannagl M."/>
            <person name="Wang X."/>
            <person name="Yang L."/>
            <person name="Nasrallah M.E."/>
            <person name="Bergelson J."/>
            <person name="Carrington J.C."/>
            <person name="Gaut B.S."/>
            <person name="Schmutz J."/>
            <person name="Mayer K.F.X."/>
            <person name="Van de Peer Y."/>
            <person name="Grigoriev I.V."/>
            <person name="Nordborg M."/>
            <person name="Weigel D."/>
            <person name="Guo Y.-L."/>
        </authorList>
    </citation>
    <scope>NUCLEOTIDE SEQUENCE [LARGE SCALE GENOMIC DNA]</scope>
    <source>
        <strain evidence="2">cv. MN47</strain>
    </source>
</reference>
<organism evidence="2">
    <name type="scientific">Arabidopsis lyrata subsp. lyrata</name>
    <name type="common">Lyre-leaved rock-cress</name>
    <dbReference type="NCBI Taxonomy" id="81972"/>
    <lineage>
        <taxon>Eukaryota</taxon>
        <taxon>Viridiplantae</taxon>
        <taxon>Streptophyta</taxon>
        <taxon>Embryophyta</taxon>
        <taxon>Tracheophyta</taxon>
        <taxon>Spermatophyta</taxon>
        <taxon>Magnoliopsida</taxon>
        <taxon>eudicotyledons</taxon>
        <taxon>Gunneridae</taxon>
        <taxon>Pentapetalae</taxon>
        <taxon>rosids</taxon>
        <taxon>malvids</taxon>
        <taxon>Brassicales</taxon>
        <taxon>Brassicaceae</taxon>
        <taxon>Camelineae</taxon>
        <taxon>Arabidopsis</taxon>
    </lineage>
</organism>
<dbReference type="STRING" id="81972.D7L1S6"/>
<accession>D7L1S6</accession>
<evidence type="ECO:0000313" key="2">
    <source>
        <dbReference type="Proteomes" id="UP000008694"/>
    </source>
</evidence>
<dbReference type="Gramene" id="scaffold_303617.1">
    <property type="protein sequence ID" value="scaffold_303617.1"/>
    <property type="gene ID" value="scaffold_303617.1"/>
</dbReference>
<name>D7L1S6_ARALL</name>
<sequence length="165" mass="18982">MMNKPERDFEGFRFLANSGNWFLVIDSCSNLYIIDVFGKNLIDLLPLESRALVQNILNKIAIGKQSKTFRVFKKDPNPYPNQYYIEVNFLAGVALLHGLRITVPGIEPNSIYFIIHDSPCYRLRKTLIMDICVFNIATKTLKRFPSLSNMKLKVARWFLPVPPAT</sequence>
<dbReference type="Proteomes" id="UP000008694">
    <property type="component" value="Unassembled WGS sequence"/>
</dbReference>
<dbReference type="AlphaFoldDB" id="D7L1S6"/>
<evidence type="ECO:0000313" key="1">
    <source>
        <dbReference type="EMBL" id="EFH62172.1"/>
    </source>
</evidence>
<evidence type="ECO:0008006" key="3">
    <source>
        <dbReference type="Google" id="ProtNLM"/>
    </source>
</evidence>
<dbReference type="EMBL" id="GL348715">
    <property type="protein sequence ID" value="EFH62172.1"/>
    <property type="molecule type" value="Genomic_DNA"/>
</dbReference>